<dbReference type="Proteomes" id="UP000887576">
    <property type="component" value="Unplaced"/>
</dbReference>
<reference evidence="2" key="1">
    <citation type="submission" date="2022-11" db="UniProtKB">
        <authorList>
            <consortium name="WormBaseParasite"/>
        </authorList>
    </citation>
    <scope>IDENTIFICATION</scope>
</reference>
<name>A0AC34RIK6_9BILA</name>
<proteinExistence type="predicted"/>
<protein>
    <submittedName>
        <fullName evidence="2">Inactive ribonuclease-like protein 9</fullName>
    </submittedName>
</protein>
<dbReference type="WBParaSite" id="JU765_v2.g7280.t1">
    <property type="protein sequence ID" value="JU765_v2.g7280.t1"/>
    <property type="gene ID" value="JU765_v2.g7280"/>
</dbReference>
<evidence type="ECO:0000313" key="2">
    <source>
        <dbReference type="WBParaSite" id="JU765_v2.g7280.t1"/>
    </source>
</evidence>
<evidence type="ECO:0000313" key="1">
    <source>
        <dbReference type="Proteomes" id="UP000887576"/>
    </source>
</evidence>
<sequence length="235" mass="27377">MKSQINKNFTFFLFQSHIFSLLLFLSASFVINTTASQHSRKQYKISQNEDFIWLYRPRMRRSQPDCAALVDVNTDVQKSVAEIYSPKRRSHPSLKYLSNVDQEFKDVFEECDTEDYYQQNRADVMSDMAQTDRALCPFRTYVDVDHQRIPKEITKVECLCNRPKNARIGGHLNNIICEKVFYEMTVLRFDKSCNNYKEATEQLVLACVPVFGSVRTMDPNVADESLKMQPAPIEI</sequence>
<accession>A0AC34RIK6</accession>
<organism evidence="1 2">
    <name type="scientific">Panagrolaimus sp. JU765</name>
    <dbReference type="NCBI Taxonomy" id="591449"/>
    <lineage>
        <taxon>Eukaryota</taxon>
        <taxon>Metazoa</taxon>
        <taxon>Ecdysozoa</taxon>
        <taxon>Nematoda</taxon>
        <taxon>Chromadorea</taxon>
        <taxon>Rhabditida</taxon>
        <taxon>Tylenchina</taxon>
        <taxon>Panagrolaimomorpha</taxon>
        <taxon>Panagrolaimoidea</taxon>
        <taxon>Panagrolaimidae</taxon>
        <taxon>Panagrolaimus</taxon>
    </lineage>
</organism>